<dbReference type="PROSITE" id="PS50883">
    <property type="entry name" value="EAL"/>
    <property type="match status" value="1"/>
</dbReference>
<evidence type="ECO:0000259" key="5">
    <source>
        <dbReference type="PROSITE" id="PS50883"/>
    </source>
</evidence>
<dbReference type="Gene3D" id="3.30.70.270">
    <property type="match status" value="1"/>
</dbReference>
<dbReference type="EMBL" id="BOPF01000005">
    <property type="protein sequence ID" value="GIJ44970.1"/>
    <property type="molecule type" value="Genomic_DNA"/>
</dbReference>
<dbReference type="NCBIfam" id="TIGR00229">
    <property type="entry name" value="sensory_box"/>
    <property type="match status" value="1"/>
</dbReference>
<dbReference type="InterPro" id="IPR029787">
    <property type="entry name" value="Nucleotide_cyclase"/>
</dbReference>
<dbReference type="InterPro" id="IPR000700">
    <property type="entry name" value="PAS-assoc_C"/>
</dbReference>
<feature type="transmembrane region" description="Helical" evidence="2">
    <location>
        <begin position="343"/>
        <end position="366"/>
    </location>
</feature>
<dbReference type="AlphaFoldDB" id="A0A8J3YJ83"/>
<organism evidence="7 8">
    <name type="scientific">Virgisporangium aliadipatigenens</name>
    <dbReference type="NCBI Taxonomy" id="741659"/>
    <lineage>
        <taxon>Bacteria</taxon>
        <taxon>Bacillati</taxon>
        <taxon>Actinomycetota</taxon>
        <taxon>Actinomycetes</taxon>
        <taxon>Micromonosporales</taxon>
        <taxon>Micromonosporaceae</taxon>
        <taxon>Virgisporangium</taxon>
    </lineage>
</organism>
<keyword evidence="2" id="KW-1133">Transmembrane helix</keyword>
<accession>A0A8J3YJ83</accession>
<dbReference type="InterPro" id="IPR001633">
    <property type="entry name" value="EAL_dom"/>
</dbReference>
<dbReference type="PROSITE" id="PS50887">
    <property type="entry name" value="GGDEF"/>
    <property type="match status" value="1"/>
</dbReference>
<keyword evidence="2" id="KW-0472">Membrane</keyword>
<dbReference type="Pfam" id="PF00563">
    <property type="entry name" value="EAL"/>
    <property type="match status" value="1"/>
</dbReference>
<dbReference type="PANTHER" id="PTHR44757">
    <property type="entry name" value="DIGUANYLATE CYCLASE DGCP"/>
    <property type="match status" value="1"/>
</dbReference>
<dbReference type="InterPro" id="IPR013767">
    <property type="entry name" value="PAS_fold"/>
</dbReference>
<feature type="domain" description="GGDEF" evidence="6">
    <location>
        <begin position="667"/>
        <end position="799"/>
    </location>
</feature>
<feature type="transmembrane region" description="Helical" evidence="2">
    <location>
        <begin position="219"/>
        <end position="237"/>
    </location>
</feature>
<feature type="transmembrane region" description="Helical" evidence="2">
    <location>
        <begin position="149"/>
        <end position="169"/>
    </location>
</feature>
<dbReference type="Pfam" id="PF00989">
    <property type="entry name" value="PAS"/>
    <property type="match status" value="1"/>
</dbReference>
<keyword evidence="8" id="KW-1185">Reference proteome</keyword>
<feature type="region of interest" description="Disordered" evidence="1">
    <location>
        <begin position="1"/>
        <end position="58"/>
    </location>
</feature>
<dbReference type="SMART" id="SM00267">
    <property type="entry name" value="GGDEF"/>
    <property type="match status" value="1"/>
</dbReference>
<dbReference type="InterPro" id="IPR052155">
    <property type="entry name" value="Biofilm_reg_signaling"/>
</dbReference>
<dbReference type="Gene3D" id="3.30.450.20">
    <property type="entry name" value="PAS domain"/>
    <property type="match status" value="1"/>
</dbReference>
<evidence type="ECO:0000256" key="1">
    <source>
        <dbReference type="SAM" id="MobiDB-lite"/>
    </source>
</evidence>
<dbReference type="GO" id="GO:0006355">
    <property type="term" value="P:regulation of DNA-templated transcription"/>
    <property type="evidence" value="ECO:0007669"/>
    <property type="project" value="InterPro"/>
</dbReference>
<feature type="transmembrane region" description="Helical" evidence="2">
    <location>
        <begin position="66"/>
        <end position="84"/>
    </location>
</feature>
<reference evidence="7" key="1">
    <citation type="submission" date="2021-01" db="EMBL/GenBank/DDBJ databases">
        <title>Whole genome shotgun sequence of Virgisporangium aliadipatigenens NBRC 105644.</title>
        <authorList>
            <person name="Komaki H."/>
            <person name="Tamura T."/>
        </authorList>
    </citation>
    <scope>NUCLEOTIDE SEQUENCE</scope>
    <source>
        <strain evidence="7">NBRC 105644</strain>
    </source>
</reference>
<dbReference type="PANTHER" id="PTHR44757:SF2">
    <property type="entry name" value="BIOFILM ARCHITECTURE MAINTENANCE PROTEIN MBAA"/>
    <property type="match status" value="1"/>
</dbReference>
<name>A0A8J3YJ83_9ACTN</name>
<evidence type="ECO:0000259" key="3">
    <source>
        <dbReference type="PROSITE" id="PS50112"/>
    </source>
</evidence>
<evidence type="ECO:0008006" key="9">
    <source>
        <dbReference type="Google" id="ProtNLM"/>
    </source>
</evidence>
<evidence type="ECO:0000313" key="8">
    <source>
        <dbReference type="Proteomes" id="UP000619260"/>
    </source>
</evidence>
<dbReference type="PROSITE" id="PS50113">
    <property type="entry name" value="PAC"/>
    <property type="match status" value="1"/>
</dbReference>
<gene>
    <name evidence="7" type="ORF">Val02_18560</name>
</gene>
<dbReference type="SUPFAM" id="SSF55073">
    <property type="entry name" value="Nucleotide cyclase"/>
    <property type="match status" value="1"/>
</dbReference>
<dbReference type="InterPro" id="IPR035965">
    <property type="entry name" value="PAS-like_dom_sf"/>
</dbReference>
<dbReference type="PROSITE" id="PS50112">
    <property type="entry name" value="PAS"/>
    <property type="match status" value="1"/>
</dbReference>
<dbReference type="SMART" id="SM00052">
    <property type="entry name" value="EAL"/>
    <property type="match status" value="1"/>
</dbReference>
<feature type="transmembrane region" description="Helical" evidence="2">
    <location>
        <begin position="90"/>
        <end position="107"/>
    </location>
</feature>
<dbReference type="Pfam" id="PF00990">
    <property type="entry name" value="GGDEF"/>
    <property type="match status" value="1"/>
</dbReference>
<feature type="domain" description="PAS" evidence="3">
    <location>
        <begin position="511"/>
        <end position="549"/>
    </location>
</feature>
<feature type="domain" description="PAC" evidence="4">
    <location>
        <begin position="583"/>
        <end position="635"/>
    </location>
</feature>
<dbReference type="InterPro" id="IPR043128">
    <property type="entry name" value="Rev_trsase/Diguanyl_cyclase"/>
</dbReference>
<proteinExistence type="predicted"/>
<dbReference type="FunFam" id="3.20.20.450:FF:000001">
    <property type="entry name" value="Cyclic di-GMP phosphodiesterase yahA"/>
    <property type="match status" value="1"/>
</dbReference>
<evidence type="ECO:0000259" key="4">
    <source>
        <dbReference type="PROSITE" id="PS50113"/>
    </source>
</evidence>
<dbReference type="NCBIfam" id="TIGR00254">
    <property type="entry name" value="GGDEF"/>
    <property type="match status" value="1"/>
</dbReference>
<feature type="transmembrane region" description="Helical" evidence="2">
    <location>
        <begin position="181"/>
        <end position="199"/>
    </location>
</feature>
<dbReference type="SMART" id="SM00091">
    <property type="entry name" value="PAS"/>
    <property type="match status" value="1"/>
</dbReference>
<evidence type="ECO:0000313" key="7">
    <source>
        <dbReference type="EMBL" id="GIJ44970.1"/>
    </source>
</evidence>
<dbReference type="CDD" id="cd01949">
    <property type="entry name" value="GGDEF"/>
    <property type="match status" value="1"/>
</dbReference>
<dbReference type="SUPFAM" id="SSF141868">
    <property type="entry name" value="EAL domain-like"/>
    <property type="match status" value="1"/>
</dbReference>
<comment type="caution">
    <text evidence="7">The sequence shown here is derived from an EMBL/GenBank/DDBJ whole genome shotgun (WGS) entry which is preliminary data.</text>
</comment>
<dbReference type="Proteomes" id="UP000619260">
    <property type="component" value="Unassembled WGS sequence"/>
</dbReference>
<dbReference type="InterPro" id="IPR000160">
    <property type="entry name" value="GGDEF_dom"/>
</dbReference>
<evidence type="ECO:0000256" key="2">
    <source>
        <dbReference type="SAM" id="Phobius"/>
    </source>
</evidence>
<dbReference type="CDD" id="cd01948">
    <property type="entry name" value="EAL"/>
    <property type="match status" value="1"/>
</dbReference>
<dbReference type="CDD" id="cd00130">
    <property type="entry name" value="PAS"/>
    <property type="match status" value="1"/>
</dbReference>
<protein>
    <recommendedName>
        <fullName evidence="9">EAL domain-containing protein</fullName>
    </recommendedName>
</protein>
<keyword evidence="2" id="KW-0812">Transmembrane</keyword>
<dbReference type="Gene3D" id="3.20.20.450">
    <property type="entry name" value="EAL domain"/>
    <property type="match status" value="1"/>
</dbReference>
<feature type="transmembrane region" description="Helical" evidence="2">
    <location>
        <begin position="313"/>
        <end position="331"/>
    </location>
</feature>
<dbReference type="SUPFAM" id="SSF55785">
    <property type="entry name" value="PYP-like sensor domain (PAS domain)"/>
    <property type="match status" value="1"/>
</dbReference>
<dbReference type="InterPro" id="IPR035919">
    <property type="entry name" value="EAL_sf"/>
</dbReference>
<feature type="domain" description="EAL" evidence="5">
    <location>
        <begin position="808"/>
        <end position="1063"/>
    </location>
</feature>
<dbReference type="InterPro" id="IPR000014">
    <property type="entry name" value="PAS"/>
</dbReference>
<feature type="compositionally biased region" description="Basic and acidic residues" evidence="1">
    <location>
        <begin position="41"/>
        <end position="57"/>
    </location>
</feature>
<feature type="transmembrane region" description="Helical" evidence="2">
    <location>
        <begin position="271"/>
        <end position="293"/>
    </location>
</feature>
<feature type="transmembrane region" description="Helical" evidence="2">
    <location>
        <begin position="119"/>
        <end position="137"/>
    </location>
</feature>
<evidence type="ECO:0000259" key="6">
    <source>
        <dbReference type="PROSITE" id="PS50887"/>
    </source>
</evidence>
<sequence>MAQVTLRRSHIASGNVPNRRRALPGPTARGNVRSAQVSRKNHSDTDAHPPTDGRPAGEEVPMSRRALWILAGWTALLTAFYAGVPAWRGVAFIGIVLGNSVAYFIGLRRNRPRRKLPWLLLWGGTFFFAVGSVVAIALKELGDNSPPSIADVIMIGVNQPMLLLGFLLLARSGAVSRDRAVMLDSLMLAAGALLLAWVFLIGPKFADPALNMGEKAVSAAYPIFDVLTLALMARIAFGAARSTSAAFMLASGTCLAAADAVYSYSQLNGDFQLGGIADFCWILFYLFGGLAVLHPSMTALTQPRVITRHQLDARRVVLGVASLIAPTILFFQSVQGPVRDGVVIAIASAVLVLLAIARMSVVTAGLRRSMGRERELRRACEALLSTTDREQVTTVVHEAIARLLPPGTDHLVVLAVDEGHEAASPEPAAATTVDLRDIGELPAELAATLAGFELVLHCPLSVGTTRRGDLFVAADETALVGLQESVPVLAGQAASMLDQFALNREIGRRNSETYFRTLILNAADIILIVDDNNRITYASPSAQPLFGLENPVGADLIDLVAVAGRHDVEQALDVVRTHLHGPNEVEHWTVAHADGSAIEVEVTVRDLRHEPTVEGLVLTMRDVTERARLEQELLRRAYLDPLTGLGNRLKFHDTVAEVATDAAREGTTAGVLLINIDDFRVVNDSMGHDVGDELLIAVSRRLADALGDRGSVSRLGADEFGVVVHGATDTTEVEHITEEIVSAFTAPFTVSGSVVTAHLSIGVATGADIDDAQSLVSQADVALGTAKSGGKARWRRYEASLHEQVLERMQLRTELDQAIADGDFILHYQPIVDLATGRVRGVEALVRWQHPGRGMVPPLQFIQVAEECGLIVPLGAWVLRQSVADAAGWVREFGADAPYVSVNVSVRQFRSTGFVTQVFDVLEEFGLPAERLTLEITESLLLGDHESINEDIAALRNAGIHVSIDDFGTGYSSLSYLHRVPVDTLKLDKSFVDTISTSQQQLDLVRGIIQLASTLHLDVVAEGIETATDQRLLLEGGCRYGQGFLFARPMPHQQVREHLQALRPVVSAA</sequence>